<sequence>MEQAFFKHIENKLSAKINSITSVSGGDISSAFRIITSDQSFFLKTNTVLNALNMFQTEAEALKTIANTNTISTPKVIDCSKFENISFLLMEFIESKSPSSKDFKTLGKQLAQLHQNTNPYFGLEQDNFIGSLKQSNKPTNSWNLFYVNERLFPQLQLAIQNQLLIESECPSKEQMLNKLEPIFQNIKPSLLHGDLWNGNILISENGSPYLIDPAIYYGDREVDMAMTKLFGGFSNSFYDAYYTIHPITENSAIKTEIYQLYYLLVHLNLFGRSYYNAVITILKKYF</sequence>
<dbReference type="Gene3D" id="3.30.200.20">
    <property type="entry name" value="Phosphorylase Kinase, domain 1"/>
    <property type="match status" value="1"/>
</dbReference>
<protein>
    <submittedName>
        <fullName evidence="4">Fructosamine kinase family protein</fullName>
    </submittedName>
</protein>
<gene>
    <name evidence="4" type="ORF">R3L15_07960</name>
    <name evidence="3" type="ORF">R3L16_13630</name>
</gene>
<dbReference type="Proteomes" id="UP001368318">
    <property type="component" value="Chromosome"/>
</dbReference>
<comment type="similarity">
    <text evidence="1 2">Belongs to the fructosamine kinase family.</text>
</comment>
<dbReference type="KEGG" id="mcaa:R3L15_07960"/>
<dbReference type="Pfam" id="PF03881">
    <property type="entry name" value="Fructosamin_kin"/>
    <property type="match status" value="1"/>
</dbReference>
<dbReference type="EMBL" id="CP136924">
    <property type="protein sequence ID" value="WXA02775.1"/>
    <property type="molecule type" value="Genomic_DNA"/>
</dbReference>
<dbReference type="PANTHER" id="PTHR12149:SF8">
    <property type="entry name" value="PROTEIN-RIBULOSAMINE 3-KINASE"/>
    <property type="match status" value="1"/>
</dbReference>
<organism evidence="4">
    <name type="scientific">Mangrovimonas cancribranchiae</name>
    <dbReference type="NCBI Taxonomy" id="3080055"/>
    <lineage>
        <taxon>Bacteria</taxon>
        <taxon>Pseudomonadati</taxon>
        <taxon>Bacteroidota</taxon>
        <taxon>Flavobacteriia</taxon>
        <taxon>Flavobacteriales</taxon>
        <taxon>Flavobacteriaceae</taxon>
        <taxon>Mangrovimonas</taxon>
    </lineage>
</organism>
<keyword evidence="2 4" id="KW-0418">Kinase</keyword>
<keyword evidence="2" id="KW-0808">Transferase</keyword>
<evidence type="ECO:0000256" key="1">
    <source>
        <dbReference type="ARBA" id="ARBA00009460"/>
    </source>
</evidence>
<proteinExistence type="inferred from homology"/>
<dbReference type="SUPFAM" id="SSF56112">
    <property type="entry name" value="Protein kinase-like (PK-like)"/>
    <property type="match status" value="1"/>
</dbReference>
<dbReference type="AlphaFoldDB" id="A0AAU6P3P2"/>
<dbReference type="InterPro" id="IPR011009">
    <property type="entry name" value="Kinase-like_dom_sf"/>
</dbReference>
<dbReference type="Gene3D" id="3.90.1200.10">
    <property type="match status" value="1"/>
</dbReference>
<keyword evidence="5" id="KW-1185">Reference proteome</keyword>
<evidence type="ECO:0000313" key="5">
    <source>
        <dbReference type="Proteomes" id="UP001368318"/>
    </source>
</evidence>
<name>A0AAU6P3P2_9FLAO</name>
<evidence type="ECO:0000313" key="3">
    <source>
        <dbReference type="EMBL" id="WXA02775.1"/>
    </source>
</evidence>
<evidence type="ECO:0000256" key="2">
    <source>
        <dbReference type="PIRNR" id="PIRNR006221"/>
    </source>
</evidence>
<accession>A0AAU6P3P2</accession>
<evidence type="ECO:0000313" key="4">
    <source>
        <dbReference type="EMBL" id="WXA12064.1"/>
    </source>
</evidence>
<dbReference type="GO" id="GO:0016301">
    <property type="term" value="F:kinase activity"/>
    <property type="evidence" value="ECO:0007669"/>
    <property type="project" value="UniProtKB-UniRule"/>
</dbReference>
<reference evidence="4 5" key="1">
    <citation type="submission" date="2023-10" db="EMBL/GenBank/DDBJ databases">
        <title>Culture-based analysis of two novel bacteria associated with mangrove crab gills.</title>
        <authorList>
            <person name="Yang X."/>
            <person name="Garuglieri E."/>
            <person name="Van Goethem M.W."/>
            <person name="Fusi M."/>
            <person name="Marasco R."/>
            <person name="Daffonchio D.G."/>
        </authorList>
    </citation>
    <scope>NUCLEOTIDE SEQUENCE</scope>
    <source>
        <strain evidence="4">UG2-1</strain>
        <strain evidence="3">UG2-2</strain>
        <strain evidence="5">UG2_2</strain>
    </source>
</reference>
<dbReference type="EMBL" id="CP136925">
    <property type="protein sequence ID" value="WXA12064.1"/>
    <property type="molecule type" value="Genomic_DNA"/>
</dbReference>
<dbReference type="PANTHER" id="PTHR12149">
    <property type="entry name" value="FRUCTOSAMINE 3 KINASE-RELATED PROTEIN"/>
    <property type="match status" value="1"/>
</dbReference>
<dbReference type="InterPro" id="IPR016477">
    <property type="entry name" value="Fructo-/Ketosamine-3-kinase"/>
</dbReference>
<dbReference type="RefSeq" id="WP_338731003.1">
    <property type="nucleotide sequence ID" value="NZ_CP136924.1"/>
</dbReference>
<dbReference type="PIRSF" id="PIRSF006221">
    <property type="entry name" value="Ketosamine-3-kinase"/>
    <property type="match status" value="1"/>
</dbReference>